<evidence type="ECO:0000313" key="4">
    <source>
        <dbReference type="RefSeq" id="XP_016452549.1"/>
    </source>
</evidence>
<dbReference type="PANTHER" id="PTHR34222">
    <property type="entry name" value="GAG_PRE-INTEGRS DOMAIN-CONTAINING PROTEIN"/>
    <property type="match status" value="1"/>
</dbReference>
<dbReference type="RefSeq" id="XP_016452549.1">
    <property type="nucleotide sequence ID" value="XM_016597063.1"/>
</dbReference>
<dbReference type="InterPro" id="IPR054722">
    <property type="entry name" value="PolX-like_BBD"/>
</dbReference>
<dbReference type="Pfam" id="PF22936">
    <property type="entry name" value="Pol_BBD"/>
    <property type="match status" value="1"/>
</dbReference>
<organism evidence="4">
    <name type="scientific">Nicotiana tabacum</name>
    <name type="common">Common tobacco</name>
    <dbReference type="NCBI Taxonomy" id="4097"/>
    <lineage>
        <taxon>Eukaryota</taxon>
        <taxon>Viridiplantae</taxon>
        <taxon>Streptophyta</taxon>
        <taxon>Embryophyta</taxon>
        <taxon>Tracheophyta</taxon>
        <taxon>Spermatophyta</taxon>
        <taxon>Magnoliopsida</taxon>
        <taxon>eudicotyledons</taxon>
        <taxon>Gunneridae</taxon>
        <taxon>Pentapetalae</taxon>
        <taxon>asterids</taxon>
        <taxon>lamiids</taxon>
        <taxon>Solanales</taxon>
        <taxon>Solanaceae</taxon>
        <taxon>Nicotianoideae</taxon>
        <taxon>Nicotianeae</taxon>
        <taxon>Nicotiana</taxon>
    </lineage>
</organism>
<protein>
    <submittedName>
        <fullName evidence="4">Uncharacterized protein</fullName>
    </submittedName>
</protein>
<name>A0A1S3YJY5_TOBAC</name>
<dbReference type="AlphaFoldDB" id="A0A1S3YJY5"/>
<dbReference type="Pfam" id="PF07727">
    <property type="entry name" value="RVT_2"/>
    <property type="match status" value="1"/>
</dbReference>
<dbReference type="KEGG" id="nta:107777081"/>
<dbReference type="PaxDb" id="4097-A0A1S3YJY5"/>
<evidence type="ECO:0000259" key="2">
    <source>
        <dbReference type="Pfam" id="PF22936"/>
    </source>
</evidence>
<feature type="domain" description="Reverse transcriptase Ty1/copia-type" evidence="1">
    <location>
        <begin position="688"/>
        <end position="753"/>
    </location>
</feature>
<evidence type="ECO:0000259" key="1">
    <source>
        <dbReference type="Pfam" id="PF07727"/>
    </source>
</evidence>
<gene>
    <name evidence="4" type="primary">LOC107777081</name>
</gene>
<reference evidence="4" key="1">
    <citation type="submission" date="2025-08" db="UniProtKB">
        <authorList>
            <consortium name="RefSeq"/>
        </authorList>
    </citation>
    <scope>IDENTIFICATION</scope>
</reference>
<evidence type="ECO:0000259" key="3">
    <source>
        <dbReference type="Pfam" id="PF25597"/>
    </source>
</evidence>
<feature type="domain" description="Retrovirus-related Pol polyprotein from transposon TNT 1-94-like beta-barrel" evidence="2">
    <location>
        <begin position="293"/>
        <end position="369"/>
    </location>
</feature>
<feature type="domain" description="Retroviral polymerase SH3-like" evidence="3">
    <location>
        <begin position="467"/>
        <end position="518"/>
    </location>
</feature>
<accession>A0A1S3YJY5</accession>
<sequence length="757" mass="85811">MENHWERVNAIVLPWIMNSVAKGLFGGIMYASSAQAVWEDLLERFNKIDGSRTFNLHKEIATLTQGIASVSVYFSRMKDLWEEFEALVLTPGLNQAYAMIVSAESQKSVAAMSGVLGTNPNAIPGSYGMAMYSRSGNNQPQRFKKNYNIQCDFCKLKGYSKENCYKIVGYPADFKKKKNSGIHYPNHSANAVNVLTDNSQMDQNNPITFNYGVNTNVVEQNASNSLNQKPSTYGLSCENAAGTQLGNYTFTKDQYDQIVHMLNKISIPSSDNSAANLTGNPKALLVSDESYNWIIDTGATNHMVSDINMLDKSSIIEIENPKKVFLPNGDITQVTHIGSSSLSDENTISNVFHVPQFKFNLLSVSKATKELKCSATFFPNFCFFWDLLTGKVREIGKEEDGLYILLRQITEKNKRIALAASEVENLNKQLDVDLWHKRPGHLSTIGLQKILHVSLPFIREKISKCTEHDKIMPRANKVVHMGYSEVQKGYILFDIANQSFFVSRDVTFREDIFPFSYRNKTAAQSLFIDPTLHTGITLDVIPETSLTNNLPNTMVQQQNQDFEVAETDTNTNTPSPIIDVQVYSQHLEQTMTDQQIPQQTQPQQIIVRKSTRDKNPPIWMKDFVSLNIHRDEPYAINNYLGYDQLSPKYQSYMSVFSSVIEPANYSEVVKDPRWVEAMNEEIKALENNNTWEIVTLPEGKKPIGCKWIFKIKYKATGEIERFKARLVAKGYSQKEGIDYQKIFSPVVKMVTIRTIWL</sequence>
<proteinExistence type="predicted"/>
<dbReference type="InterPro" id="IPR057670">
    <property type="entry name" value="SH3_retrovirus"/>
</dbReference>
<dbReference type="Pfam" id="PF25597">
    <property type="entry name" value="SH3_retrovirus"/>
    <property type="match status" value="1"/>
</dbReference>
<dbReference type="OrthoDB" id="1108693at2759"/>
<dbReference type="PANTHER" id="PTHR34222:SF97">
    <property type="entry name" value="CATALYTIC REGION, PUTATIVE-RELATED"/>
    <property type="match status" value="1"/>
</dbReference>
<dbReference type="InterPro" id="IPR013103">
    <property type="entry name" value="RVT_2"/>
</dbReference>